<dbReference type="InterPro" id="IPR006439">
    <property type="entry name" value="HAD-SF_hydro_IA"/>
</dbReference>
<reference evidence="5 6" key="1">
    <citation type="submission" date="2019-07" db="EMBL/GenBank/DDBJ databases">
        <title>Rufibacter sp. nov., isolated from lake sediment.</title>
        <authorList>
            <person name="Qu J.-H."/>
        </authorList>
    </citation>
    <scope>NUCLEOTIDE SEQUENCE [LARGE SCALE GENOMIC DNA]</scope>
    <source>
        <strain evidence="5 6">NBS58-1</strain>
    </source>
</reference>
<dbReference type="OrthoDB" id="9807630at2"/>
<evidence type="ECO:0000256" key="4">
    <source>
        <dbReference type="ARBA" id="ARBA00013078"/>
    </source>
</evidence>
<dbReference type="SUPFAM" id="SSF56784">
    <property type="entry name" value="HAD-like"/>
    <property type="match status" value="1"/>
</dbReference>
<gene>
    <name evidence="5" type="ORF">FOA19_20640</name>
</gene>
<dbReference type="GO" id="GO:0006281">
    <property type="term" value="P:DNA repair"/>
    <property type="evidence" value="ECO:0007669"/>
    <property type="project" value="TreeGrafter"/>
</dbReference>
<comment type="caution">
    <text evidence="5">The sequence shown here is derived from an EMBL/GenBank/DDBJ whole genome shotgun (WGS) entry which is preliminary data.</text>
</comment>
<dbReference type="SFLD" id="SFLDS00003">
    <property type="entry name" value="Haloacid_Dehalogenase"/>
    <property type="match status" value="1"/>
</dbReference>
<keyword evidence="6" id="KW-1185">Reference proteome</keyword>
<dbReference type="GO" id="GO:0008967">
    <property type="term" value="F:phosphoglycolate phosphatase activity"/>
    <property type="evidence" value="ECO:0007669"/>
    <property type="project" value="UniProtKB-EC"/>
</dbReference>
<comment type="similarity">
    <text evidence="3">Belongs to the HAD-like hydrolase superfamily. CbbY/CbbZ/Gph/YieH family.</text>
</comment>
<comment type="catalytic activity">
    <reaction evidence="1">
        <text>2-phosphoglycolate + H2O = glycolate + phosphate</text>
        <dbReference type="Rhea" id="RHEA:14369"/>
        <dbReference type="ChEBI" id="CHEBI:15377"/>
        <dbReference type="ChEBI" id="CHEBI:29805"/>
        <dbReference type="ChEBI" id="CHEBI:43474"/>
        <dbReference type="ChEBI" id="CHEBI:58033"/>
        <dbReference type="EC" id="3.1.3.18"/>
    </reaction>
</comment>
<keyword evidence="5" id="KW-0378">Hydrolase</keyword>
<dbReference type="Proteomes" id="UP000324133">
    <property type="component" value="Unassembled WGS sequence"/>
</dbReference>
<dbReference type="PANTHER" id="PTHR43434:SF1">
    <property type="entry name" value="PHOSPHOGLYCOLATE PHOSPHATASE"/>
    <property type="match status" value="1"/>
</dbReference>
<organism evidence="5 6">
    <name type="scientific">Rufibacter hautae</name>
    <dbReference type="NCBI Taxonomy" id="2595005"/>
    <lineage>
        <taxon>Bacteria</taxon>
        <taxon>Pseudomonadati</taxon>
        <taxon>Bacteroidota</taxon>
        <taxon>Cytophagia</taxon>
        <taxon>Cytophagales</taxon>
        <taxon>Hymenobacteraceae</taxon>
        <taxon>Rufibacter</taxon>
    </lineage>
</organism>
<dbReference type="Gene3D" id="3.40.50.1000">
    <property type="entry name" value="HAD superfamily/HAD-like"/>
    <property type="match status" value="1"/>
</dbReference>
<evidence type="ECO:0000256" key="2">
    <source>
        <dbReference type="ARBA" id="ARBA00004818"/>
    </source>
</evidence>
<evidence type="ECO:0000256" key="3">
    <source>
        <dbReference type="ARBA" id="ARBA00006171"/>
    </source>
</evidence>
<dbReference type="PANTHER" id="PTHR43434">
    <property type="entry name" value="PHOSPHOGLYCOLATE PHOSPHATASE"/>
    <property type="match status" value="1"/>
</dbReference>
<dbReference type="NCBIfam" id="TIGR01549">
    <property type="entry name" value="HAD-SF-IA-v1"/>
    <property type="match status" value="1"/>
</dbReference>
<dbReference type="InterPro" id="IPR036412">
    <property type="entry name" value="HAD-like_sf"/>
</dbReference>
<evidence type="ECO:0000256" key="1">
    <source>
        <dbReference type="ARBA" id="ARBA00000830"/>
    </source>
</evidence>
<dbReference type="RefSeq" id="WP_149092726.1">
    <property type="nucleotide sequence ID" value="NZ_VKKY01000003.1"/>
</dbReference>
<evidence type="ECO:0000313" key="6">
    <source>
        <dbReference type="Proteomes" id="UP000324133"/>
    </source>
</evidence>
<dbReference type="Gene3D" id="1.10.150.520">
    <property type="match status" value="1"/>
</dbReference>
<dbReference type="EMBL" id="VKKY01000003">
    <property type="protein sequence ID" value="KAA3436787.1"/>
    <property type="molecule type" value="Genomic_DNA"/>
</dbReference>
<accession>A0A5B6TA83</accession>
<comment type="pathway">
    <text evidence="2">Organic acid metabolism; glycolate biosynthesis; glycolate from 2-phosphoglycolate: step 1/1.</text>
</comment>
<dbReference type="Pfam" id="PF00702">
    <property type="entry name" value="Hydrolase"/>
    <property type="match status" value="1"/>
</dbReference>
<dbReference type="SFLD" id="SFLDG01129">
    <property type="entry name" value="C1.5:_HAD__Beta-PGM__Phosphata"/>
    <property type="match status" value="1"/>
</dbReference>
<dbReference type="InterPro" id="IPR050155">
    <property type="entry name" value="HAD-like_hydrolase_sf"/>
</dbReference>
<sequence>MQNNSTIDFNKVTTIIFDVDGTLYDQSKLRKKMALALLRYYALRPWKMKDVLILHHFRAEREKMAGATCGNLEKAQYDWCAAKGNFRPDRIRQVVDHWMFRFPTKYLASCTYPGVKSFFSVLRENNIKIGIYSDYEAVEKLKAMDLDADLVVSSTHKEVDRLKPNPEGLHYITQKMGVKPENCLFIGDREELDGECALKAGMPYLIVEKKPFNEFNFYDVLTKKLQGRKVRQEVV</sequence>
<dbReference type="InterPro" id="IPR023214">
    <property type="entry name" value="HAD_sf"/>
</dbReference>
<protein>
    <recommendedName>
        <fullName evidence="4">phosphoglycolate phosphatase</fullName>
        <ecNumber evidence="4">3.1.3.18</ecNumber>
    </recommendedName>
</protein>
<evidence type="ECO:0000313" key="5">
    <source>
        <dbReference type="EMBL" id="KAA3436787.1"/>
    </source>
</evidence>
<dbReference type="EC" id="3.1.3.18" evidence="4"/>
<name>A0A5B6TA83_9BACT</name>
<dbReference type="AlphaFoldDB" id="A0A5B6TA83"/>
<proteinExistence type="inferred from homology"/>